<comment type="caution">
    <text evidence="1">The sequence shown here is derived from an EMBL/GenBank/DDBJ whole genome shotgun (WGS) entry which is preliminary data.</text>
</comment>
<evidence type="ECO:0008006" key="3">
    <source>
        <dbReference type="Google" id="ProtNLM"/>
    </source>
</evidence>
<reference evidence="2" key="1">
    <citation type="journal article" date="2019" name="Int. J. Syst. Evol. Microbiol.">
        <title>The Global Catalogue of Microorganisms (GCM) 10K type strain sequencing project: providing services to taxonomists for standard genome sequencing and annotation.</title>
        <authorList>
            <consortium name="The Broad Institute Genomics Platform"/>
            <consortium name="The Broad Institute Genome Sequencing Center for Infectious Disease"/>
            <person name="Wu L."/>
            <person name="Ma J."/>
        </authorList>
    </citation>
    <scope>NUCLEOTIDE SEQUENCE [LARGE SCALE GENOMIC DNA]</scope>
    <source>
        <strain evidence="2">DT43</strain>
    </source>
</reference>
<evidence type="ECO:0000313" key="1">
    <source>
        <dbReference type="EMBL" id="MFC4469515.1"/>
    </source>
</evidence>
<proteinExistence type="predicted"/>
<dbReference type="RefSeq" id="WP_386349387.1">
    <property type="nucleotide sequence ID" value="NZ_JBHSFG010000063.1"/>
</dbReference>
<dbReference type="EMBL" id="JBHSFG010000063">
    <property type="protein sequence ID" value="MFC4469515.1"/>
    <property type="molecule type" value="Genomic_DNA"/>
</dbReference>
<keyword evidence="2" id="KW-1185">Reference proteome</keyword>
<accession>A0ABV8YXW4</accession>
<protein>
    <recommendedName>
        <fullName evidence="3">MmyB-like transcription regulator ligand binding domain-containing protein</fullName>
    </recommendedName>
</protein>
<evidence type="ECO:0000313" key="2">
    <source>
        <dbReference type="Proteomes" id="UP001596012"/>
    </source>
</evidence>
<sequence>MDHPGAGPLTVSYEITHFPDPELSLLVYGAQPGSPEEETLRVMAKA</sequence>
<organism evidence="1 2">
    <name type="scientific">Streptomyces xiangluensis</name>
    <dbReference type="NCBI Taxonomy" id="2665720"/>
    <lineage>
        <taxon>Bacteria</taxon>
        <taxon>Bacillati</taxon>
        <taxon>Actinomycetota</taxon>
        <taxon>Actinomycetes</taxon>
        <taxon>Kitasatosporales</taxon>
        <taxon>Streptomycetaceae</taxon>
        <taxon>Streptomyces</taxon>
    </lineage>
</organism>
<gene>
    <name evidence="1" type="ORF">ACFPH6_34250</name>
</gene>
<name>A0ABV8YXW4_9ACTN</name>
<dbReference type="Proteomes" id="UP001596012">
    <property type="component" value="Unassembled WGS sequence"/>
</dbReference>